<evidence type="ECO:0000256" key="3">
    <source>
        <dbReference type="PIRSR" id="PIRSR000862-1"/>
    </source>
</evidence>
<dbReference type="InterPro" id="IPR029058">
    <property type="entry name" value="AB_hydrolase_fold"/>
</dbReference>
<feature type="active site" description="Nucleophile" evidence="3">
    <location>
        <position position="179"/>
    </location>
</feature>
<organism evidence="6 7">
    <name type="scientific">Ziziphus jujuba</name>
    <name type="common">Chinese jujube</name>
    <name type="synonym">Ziziphus sativa</name>
    <dbReference type="NCBI Taxonomy" id="326968"/>
    <lineage>
        <taxon>Eukaryota</taxon>
        <taxon>Viridiplantae</taxon>
        <taxon>Streptophyta</taxon>
        <taxon>Embryophyta</taxon>
        <taxon>Tracheophyta</taxon>
        <taxon>Spermatophyta</taxon>
        <taxon>Magnoliopsida</taxon>
        <taxon>eudicotyledons</taxon>
        <taxon>Gunneridae</taxon>
        <taxon>Pentapetalae</taxon>
        <taxon>rosids</taxon>
        <taxon>fabids</taxon>
        <taxon>Rosales</taxon>
        <taxon>Rhamnaceae</taxon>
        <taxon>Paliureae</taxon>
        <taxon>Ziziphus</taxon>
    </lineage>
</organism>
<feature type="domain" description="Partial AB-hydrolase lipase" evidence="5">
    <location>
        <begin position="45"/>
        <end position="104"/>
    </location>
</feature>
<proteinExistence type="inferred from homology"/>
<dbReference type="InParanoid" id="A0A6P4AUK2"/>
<dbReference type="GO" id="GO:0016788">
    <property type="term" value="F:hydrolase activity, acting on ester bonds"/>
    <property type="evidence" value="ECO:0007669"/>
    <property type="project" value="InterPro"/>
</dbReference>
<dbReference type="RefSeq" id="XP_015892831.3">
    <property type="nucleotide sequence ID" value="XM_016037345.4"/>
</dbReference>
<feature type="chain" id="PRO_5046214680" description="Lipase" evidence="4">
    <location>
        <begin position="23"/>
        <end position="407"/>
    </location>
</feature>
<accession>A0A6P4AUK2</accession>
<dbReference type="InterPro" id="IPR025483">
    <property type="entry name" value="Lipase_euk"/>
</dbReference>
<dbReference type="FunCoup" id="A0A6P4AUK2">
    <property type="interactions" value="844"/>
</dbReference>
<dbReference type="AlphaFoldDB" id="A0A6P4AUK2"/>
<evidence type="ECO:0000313" key="6">
    <source>
        <dbReference type="Proteomes" id="UP001652623"/>
    </source>
</evidence>
<keyword evidence="4" id="KW-0732">Signal</keyword>
<feature type="signal peptide" evidence="4">
    <location>
        <begin position="1"/>
        <end position="22"/>
    </location>
</feature>
<evidence type="ECO:0000313" key="7">
    <source>
        <dbReference type="RefSeq" id="XP_015892831.3"/>
    </source>
</evidence>
<keyword evidence="2" id="KW-0378">Hydrolase</keyword>
<dbReference type="GO" id="GO:0016042">
    <property type="term" value="P:lipid catabolic process"/>
    <property type="evidence" value="ECO:0007669"/>
    <property type="project" value="UniProtKB-KW"/>
</dbReference>
<evidence type="ECO:0000256" key="1">
    <source>
        <dbReference type="ARBA" id="ARBA00010701"/>
    </source>
</evidence>
<dbReference type="GeneID" id="107427010"/>
<dbReference type="KEGG" id="zju:107427010"/>
<dbReference type="Pfam" id="PF04083">
    <property type="entry name" value="Abhydro_lipase"/>
    <property type="match status" value="1"/>
</dbReference>
<evidence type="ECO:0000256" key="4">
    <source>
        <dbReference type="SAM" id="SignalP"/>
    </source>
</evidence>
<dbReference type="PIRSF" id="PIRSF000862">
    <property type="entry name" value="Steryl_ester_lip"/>
    <property type="match status" value="1"/>
</dbReference>
<reference evidence="7" key="1">
    <citation type="submission" date="2025-08" db="UniProtKB">
        <authorList>
            <consortium name="RefSeq"/>
        </authorList>
    </citation>
    <scope>IDENTIFICATION</scope>
    <source>
        <tissue evidence="7">Seedling</tissue>
    </source>
</reference>
<comment type="similarity">
    <text evidence="1 2">Belongs to the AB hydrolase superfamily. Lipase family.</text>
</comment>
<feature type="active site" description="Charge relay system" evidence="3">
    <location>
        <position position="347"/>
    </location>
</feature>
<dbReference type="SUPFAM" id="SSF53474">
    <property type="entry name" value="alpha/beta-Hydrolases"/>
    <property type="match status" value="1"/>
</dbReference>
<name>A0A6P4AUK2_ZIZJJ</name>
<keyword evidence="2" id="KW-0443">Lipid metabolism</keyword>
<keyword evidence="2" id="KW-0442">Lipid degradation</keyword>
<protein>
    <recommendedName>
        <fullName evidence="2">Lipase</fullName>
    </recommendedName>
</protein>
<evidence type="ECO:0000256" key="2">
    <source>
        <dbReference type="PIRNR" id="PIRNR000862"/>
    </source>
</evidence>
<gene>
    <name evidence="7" type="primary">LOC107427010</name>
</gene>
<feature type="active site" description="Charge relay system" evidence="3">
    <location>
        <position position="376"/>
    </location>
</feature>
<sequence>MATPVAVATAFLLCLSASQIAGELDVDLPGDSYLRRESMDRSLCVQLIQPSGYPCSEYTIQTKDGFLLGLQRVSSSAGSIRQQRGPPVLLLHGLFMAGDAWFLNSREESLGFILADHGFDVWVGNVRGTRWSHGHISLSIKDKDFWDWSWQELALDDLAEMIHYINSITDTKVLVVGHSQGTIMSLAALTQPHITEMVEAAALLCPISYLDHITSRFVLRMVHMHLDQIVLAMGIHQLNFRSEWGVDLLDSLCDGRIDCSDLLTSITGENCCFNDSRVDFYLEYEPHPSSAKNLHHLFQMIRDGTFSMYDHGIFKNLKLYGQLKPPAFNLSNIPKSLPLWMAYGRNDALADMVDISHTLKELQSTPELLYLENYGHLDFIVSVTAKEDIYDHMIEFLKSRGKSSSIW</sequence>
<dbReference type="Proteomes" id="UP001652623">
    <property type="component" value="Chromosome 9"/>
</dbReference>
<dbReference type="Gene3D" id="3.40.50.1820">
    <property type="entry name" value="alpha/beta hydrolase"/>
    <property type="match status" value="1"/>
</dbReference>
<dbReference type="PANTHER" id="PTHR11005">
    <property type="entry name" value="LYSOSOMAL ACID LIPASE-RELATED"/>
    <property type="match status" value="1"/>
</dbReference>
<dbReference type="InterPro" id="IPR006693">
    <property type="entry name" value="AB_hydrolase_lipase"/>
</dbReference>
<keyword evidence="6" id="KW-1185">Reference proteome</keyword>
<evidence type="ECO:0000259" key="5">
    <source>
        <dbReference type="Pfam" id="PF04083"/>
    </source>
</evidence>